<organism evidence="1 2">
    <name type="scientific">Methylomonas lenta</name>
    <dbReference type="NCBI Taxonomy" id="980561"/>
    <lineage>
        <taxon>Bacteria</taxon>
        <taxon>Pseudomonadati</taxon>
        <taxon>Pseudomonadota</taxon>
        <taxon>Gammaproteobacteria</taxon>
        <taxon>Methylococcales</taxon>
        <taxon>Methylococcaceae</taxon>
        <taxon>Methylomonas</taxon>
    </lineage>
</organism>
<name>A0A177NXG8_9GAMM</name>
<protein>
    <submittedName>
        <fullName evidence="1">Uncharacterized protein</fullName>
    </submittedName>
</protein>
<evidence type="ECO:0000313" key="1">
    <source>
        <dbReference type="EMBL" id="OAI21760.1"/>
    </source>
</evidence>
<keyword evidence="2" id="KW-1185">Reference proteome</keyword>
<accession>A0A177NXG8</accession>
<sequence length="100" mass="11108">MQIDIHAIQIEEVIPIDLLTNIASALLVSVWLPNQAQAEKCRELTHKQAETNNSMQQVSRASKIMGADVRNPNGDALCGIPELDQSHFLDISDFQREGII</sequence>
<dbReference type="AlphaFoldDB" id="A0A177NXG8"/>
<dbReference type="EMBL" id="LUUI01000005">
    <property type="protein sequence ID" value="OAI21760.1"/>
    <property type="molecule type" value="Genomic_DNA"/>
</dbReference>
<dbReference type="Proteomes" id="UP000078476">
    <property type="component" value="Unassembled WGS sequence"/>
</dbReference>
<comment type="caution">
    <text evidence="1">The sequence shown here is derived from an EMBL/GenBank/DDBJ whole genome shotgun (WGS) entry which is preliminary data.</text>
</comment>
<proteinExistence type="predicted"/>
<gene>
    <name evidence="1" type="ORF">A1359_19065</name>
</gene>
<evidence type="ECO:0000313" key="2">
    <source>
        <dbReference type="Proteomes" id="UP000078476"/>
    </source>
</evidence>
<reference evidence="1 2" key="1">
    <citation type="submission" date="2016-03" db="EMBL/GenBank/DDBJ databases">
        <authorList>
            <person name="Ploux O."/>
        </authorList>
    </citation>
    <scope>NUCLEOTIDE SEQUENCE [LARGE SCALE GENOMIC DNA]</scope>
    <source>
        <strain evidence="1 2">R-45370</strain>
    </source>
</reference>
<dbReference type="RefSeq" id="WP_066976280.1">
    <property type="nucleotide sequence ID" value="NZ_LUUI01000005.1"/>
</dbReference>